<evidence type="ECO:0000256" key="12">
    <source>
        <dbReference type="ARBA" id="ARBA00023157"/>
    </source>
</evidence>
<dbReference type="GO" id="GO:0005886">
    <property type="term" value="C:plasma membrane"/>
    <property type="evidence" value="ECO:0007669"/>
    <property type="project" value="UniProtKB-SubCell"/>
</dbReference>
<keyword evidence="5" id="KW-0732">Signal</keyword>
<keyword evidence="7" id="KW-0221">Differentiation</keyword>
<keyword evidence="2" id="KW-1003">Cell membrane</keyword>
<evidence type="ECO:0000256" key="9">
    <source>
        <dbReference type="ARBA" id="ARBA00022943"/>
    </source>
</evidence>
<comment type="similarity">
    <text evidence="14">Belongs to the cueball family.</text>
</comment>
<comment type="caution">
    <text evidence="16">Lacks conserved residue(s) required for the propagation of feature annotation.</text>
</comment>
<accession>A0A8D8NUL8</accession>
<evidence type="ECO:0000256" key="8">
    <source>
        <dbReference type="ARBA" id="ARBA00022871"/>
    </source>
</evidence>
<keyword evidence="11 17" id="KW-0472">Membrane</keyword>
<keyword evidence="13" id="KW-0325">Glycoprotein</keyword>
<evidence type="ECO:0000256" key="14">
    <source>
        <dbReference type="ARBA" id="ARBA00038070"/>
    </source>
</evidence>
<dbReference type="PROSITE" id="PS00022">
    <property type="entry name" value="EGF_1"/>
    <property type="match status" value="2"/>
</dbReference>
<keyword evidence="4 17" id="KW-0812">Transmembrane</keyword>
<feature type="disulfide bond" evidence="16">
    <location>
        <begin position="487"/>
        <end position="504"/>
    </location>
</feature>
<dbReference type="GO" id="GO:0048477">
    <property type="term" value="P:oogenesis"/>
    <property type="evidence" value="ECO:0007669"/>
    <property type="project" value="UniProtKB-KW"/>
</dbReference>
<evidence type="ECO:0000256" key="13">
    <source>
        <dbReference type="ARBA" id="ARBA00023180"/>
    </source>
</evidence>
<evidence type="ECO:0000256" key="10">
    <source>
        <dbReference type="ARBA" id="ARBA00022989"/>
    </source>
</evidence>
<dbReference type="InterPro" id="IPR011042">
    <property type="entry name" value="6-blade_b-propeller_TolB-like"/>
</dbReference>
<feature type="transmembrane region" description="Helical" evidence="17">
    <location>
        <begin position="567"/>
        <end position="588"/>
    </location>
</feature>
<sequence>MKKERMVPVGTRSLLLSLLAVVGYVTGLDWDSIITTDSGILFFDQNWTQVSSGGHQFQHISAFAYDEVKQKLYFSDLKDPKFRIFSLDANPQEEYHKVTKLLPKSDETAYITGLVFDHLERKLYWTERGTHALYSVEVDKIGNGTDAGSLISTVTKVEDNHDLAGLAIDECRRHLYWTNSYLQTSNVVRATMAGKVLNSHTEDVYEPKGIAVDHYSNRIYWVEKKFGRAFSIQSVNLEVEDVKTFISENDKAPTHVALNSRYLYWVDQQVGEVHETLKSDSTQSRVVYRGNRPTAIIIKSALLLNHQNNNPSCKSVIAKILDNVKRESEGELPQADKPTSTKPEMIICLNNGILNHNTNSCICLPEYQGNFCEIPICNNYCVHGKCVIGRDNRPTCECDAKFEGERCDRSKCDGFCLNSGNCSFSDATATCACPKNFSGKRCETAICTSDYCYNGRCMVEEGGSPKCQCNVGYRGERCEEYTCNNYCLNDGKCVLNNETMLVECRCGAEYTGKRCEIPKRFCSLDTGNPELQPYCDGIQLSSQQQQQQQQLVEPQISYCKNSFNRTVVYASLAFAASLFILMVILLIVRRFYEEGRPRITKRFKVTSNHTQMTSRPATQCEITIENCCNMNVCETPCFDTNLLQKSSSKAEDKQYLLDDIENIAGSYRKLPSCAGGDKNLP</sequence>
<evidence type="ECO:0000256" key="6">
    <source>
        <dbReference type="ARBA" id="ARBA00022737"/>
    </source>
</evidence>
<dbReference type="InterPro" id="IPR000033">
    <property type="entry name" value="LDLR_classB_rpt"/>
</dbReference>
<reference evidence="19" key="1">
    <citation type="submission" date="2021-05" db="EMBL/GenBank/DDBJ databases">
        <authorList>
            <person name="Alioto T."/>
            <person name="Alioto T."/>
            <person name="Gomez Garrido J."/>
        </authorList>
    </citation>
    <scope>NUCLEOTIDE SEQUENCE</scope>
</reference>
<dbReference type="InterPro" id="IPR050778">
    <property type="entry name" value="Cueball_EGF_LRP_Nidogen"/>
</dbReference>
<dbReference type="Gene3D" id="2.10.25.10">
    <property type="entry name" value="Laminin"/>
    <property type="match status" value="4"/>
</dbReference>
<evidence type="ECO:0000256" key="4">
    <source>
        <dbReference type="ARBA" id="ARBA00022692"/>
    </source>
</evidence>
<dbReference type="EMBL" id="HBUE01299788">
    <property type="protein sequence ID" value="CAG6578302.1"/>
    <property type="molecule type" value="Transcribed_RNA"/>
</dbReference>
<dbReference type="SUPFAM" id="SSF63825">
    <property type="entry name" value="YWTD domain"/>
    <property type="match status" value="1"/>
</dbReference>
<evidence type="ECO:0000256" key="5">
    <source>
        <dbReference type="ARBA" id="ARBA00022729"/>
    </source>
</evidence>
<feature type="disulfide bond" evidence="16">
    <location>
        <begin position="412"/>
        <end position="422"/>
    </location>
</feature>
<dbReference type="GO" id="GO:0060070">
    <property type="term" value="P:canonical Wnt signaling pathway"/>
    <property type="evidence" value="ECO:0007669"/>
    <property type="project" value="TreeGrafter"/>
</dbReference>
<dbReference type="InterPro" id="IPR000742">
    <property type="entry name" value="EGF"/>
</dbReference>
<dbReference type="GO" id="GO:0007283">
    <property type="term" value="P:spermatogenesis"/>
    <property type="evidence" value="ECO:0007669"/>
    <property type="project" value="UniProtKB-KW"/>
</dbReference>
<evidence type="ECO:0000256" key="2">
    <source>
        <dbReference type="ARBA" id="ARBA00022475"/>
    </source>
</evidence>
<keyword evidence="3 16" id="KW-0245">EGF-like domain</keyword>
<protein>
    <recommendedName>
        <fullName evidence="15">Protein cueball</fullName>
    </recommendedName>
</protein>
<keyword evidence="12 16" id="KW-1015">Disulfide bond</keyword>
<dbReference type="PANTHER" id="PTHR46513">
    <property type="entry name" value="VITELLOGENIN RECEPTOR-LIKE PROTEIN-RELATED-RELATED"/>
    <property type="match status" value="1"/>
</dbReference>
<evidence type="ECO:0000256" key="11">
    <source>
        <dbReference type="ARBA" id="ARBA00023136"/>
    </source>
</evidence>
<proteinExistence type="inferred from homology"/>
<dbReference type="AlphaFoldDB" id="A0A8D8NUL8"/>
<name>A0A8D8NUL8_CULPI</name>
<evidence type="ECO:0000256" key="3">
    <source>
        <dbReference type="ARBA" id="ARBA00022536"/>
    </source>
</evidence>
<dbReference type="EMBL" id="HBUE01193824">
    <property type="protein sequence ID" value="CAG6526588.1"/>
    <property type="molecule type" value="Transcribed_RNA"/>
</dbReference>
<keyword evidence="9" id="KW-0896">Oogenesis</keyword>
<evidence type="ECO:0000256" key="17">
    <source>
        <dbReference type="SAM" id="Phobius"/>
    </source>
</evidence>
<comment type="subcellular location">
    <subcellularLocation>
        <location evidence="1">Cell membrane</location>
        <topology evidence="1">Single-pass type I membrane protein</topology>
    </subcellularLocation>
</comment>
<feature type="domain" description="EGF-like" evidence="18">
    <location>
        <begin position="408"/>
        <end position="443"/>
    </location>
</feature>
<dbReference type="SUPFAM" id="SSF57196">
    <property type="entry name" value="EGF/Laminin"/>
    <property type="match status" value="4"/>
</dbReference>
<keyword evidence="10 17" id="KW-1133">Transmembrane helix</keyword>
<keyword evidence="6" id="KW-0677">Repeat</keyword>
<organism evidence="19">
    <name type="scientific">Culex pipiens</name>
    <name type="common">House mosquito</name>
    <dbReference type="NCBI Taxonomy" id="7175"/>
    <lineage>
        <taxon>Eukaryota</taxon>
        <taxon>Metazoa</taxon>
        <taxon>Ecdysozoa</taxon>
        <taxon>Arthropoda</taxon>
        <taxon>Hexapoda</taxon>
        <taxon>Insecta</taxon>
        <taxon>Pterygota</taxon>
        <taxon>Neoptera</taxon>
        <taxon>Endopterygota</taxon>
        <taxon>Diptera</taxon>
        <taxon>Nematocera</taxon>
        <taxon>Culicoidea</taxon>
        <taxon>Culicidae</taxon>
        <taxon>Culicinae</taxon>
        <taxon>Culicini</taxon>
        <taxon>Culex</taxon>
        <taxon>Culex</taxon>
    </lineage>
</organism>
<dbReference type="PANTHER" id="PTHR46513:SF42">
    <property type="entry name" value="PROTEIN CUEBALL"/>
    <property type="match status" value="1"/>
</dbReference>
<feature type="domain" description="EGF-like" evidence="18">
    <location>
        <begin position="479"/>
        <end position="516"/>
    </location>
</feature>
<evidence type="ECO:0000256" key="7">
    <source>
        <dbReference type="ARBA" id="ARBA00022782"/>
    </source>
</evidence>
<evidence type="ECO:0000256" key="1">
    <source>
        <dbReference type="ARBA" id="ARBA00004251"/>
    </source>
</evidence>
<evidence type="ECO:0000313" key="19">
    <source>
        <dbReference type="EMBL" id="CAG6578302.1"/>
    </source>
</evidence>
<dbReference type="GO" id="GO:0042813">
    <property type="term" value="F:Wnt receptor activity"/>
    <property type="evidence" value="ECO:0007669"/>
    <property type="project" value="TreeGrafter"/>
</dbReference>
<evidence type="ECO:0000256" key="16">
    <source>
        <dbReference type="PROSITE-ProRule" id="PRU00076"/>
    </source>
</evidence>
<feature type="disulfide bond" evidence="16">
    <location>
        <begin position="483"/>
        <end position="493"/>
    </location>
</feature>
<feature type="disulfide bond" evidence="16">
    <location>
        <begin position="433"/>
        <end position="442"/>
    </location>
</feature>
<dbReference type="SMART" id="SM00135">
    <property type="entry name" value="LY"/>
    <property type="match status" value="5"/>
</dbReference>
<evidence type="ECO:0000259" key="18">
    <source>
        <dbReference type="PROSITE" id="PS50026"/>
    </source>
</evidence>
<keyword evidence="8" id="KW-0744">Spermatogenesis</keyword>
<feature type="disulfide bond" evidence="16">
    <location>
        <begin position="506"/>
        <end position="515"/>
    </location>
</feature>
<evidence type="ECO:0000256" key="15">
    <source>
        <dbReference type="ARBA" id="ARBA00040020"/>
    </source>
</evidence>
<dbReference type="GO" id="GO:0017147">
    <property type="term" value="F:Wnt-protein binding"/>
    <property type="evidence" value="ECO:0007669"/>
    <property type="project" value="TreeGrafter"/>
</dbReference>
<dbReference type="SMART" id="SM00181">
    <property type="entry name" value="EGF"/>
    <property type="match status" value="5"/>
</dbReference>
<dbReference type="PROSITE" id="PS50026">
    <property type="entry name" value="EGF_3"/>
    <property type="match status" value="2"/>
</dbReference>
<dbReference type="Gene3D" id="2.120.10.30">
    <property type="entry name" value="TolB, C-terminal domain"/>
    <property type="match status" value="1"/>
</dbReference>